<protein>
    <recommendedName>
        <fullName evidence="3">Cysteine-rich receptor-like protein kinase</fullName>
    </recommendedName>
</protein>
<sequence>MLSEPFSLEEIEHVVRRSDGNKSPGPDGYNFAFIKSFWSLIKGEVRIMFDQFHGNASLPKSLLSYFITLIPKVRGPSTLGVFRPISLLGCLYKLIAKVLAA</sequence>
<comment type="caution">
    <text evidence="1">The sequence shown here is derived from an EMBL/GenBank/DDBJ whole genome shotgun (WGS) entry which is preliminary data.</text>
</comment>
<organism evidence="1 2">
    <name type="scientific">Trifolium medium</name>
    <dbReference type="NCBI Taxonomy" id="97028"/>
    <lineage>
        <taxon>Eukaryota</taxon>
        <taxon>Viridiplantae</taxon>
        <taxon>Streptophyta</taxon>
        <taxon>Embryophyta</taxon>
        <taxon>Tracheophyta</taxon>
        <taxon>Spermatophyta</taxon>
        <taxon>Magnoliopsida</taxon>
        <taxon>eudicotyledons</taxon>
        <taxon>Gunneridae</taxon>
        <taxon>Pentapetalae</taxon>
        <taxon>rosids</taxon>
        <taxon>fabids</taxon>
        <taxon>Fabales</taxon>
        <taxon>Fabaceae</taxon>
        <taxon>Papilionoideae</taxon>
        <taxon>50 kb inversion clade</taxon>
        <taxon>NPAAA clade</taxon>
        <taxon>Hologalegina</taxon>
        <taxon>IRL clade</taxon>
        <taxon>Trifolieae</taxon>
        <taxon>Trifolium</taxon>
    </lineage>
</organism>
<evidence type="ECO:0008006" key="3">
    <source>
        <dbReference type="Google" id="ProtNLM"/>
    </source>
</evidence>
<gene>
    <name evidence="1" type="ORF">A2U01_0014742</name>
</gene>
<proteinExistence type="predicted"/>
<accession>A0A392N3L5</accession>
<evidence type="ECO:0000313" key="2">
    <source>
        <dbReference type="Proteomes" id="UP000265520"/>
    </source>
</evidence>
<dbReference type="PANTHER" id="PTHR46890">
    <property type="entry name" value="NON-LTR RETROLELEMENT REVERSE TRANSCRIPTASE-LIKE PROTEIN-RELATED"/>
    <property type="match status" value="1"/>
</dbReference>
<reference evidence="1 2" key="1">
    <citation type="journal article" date="2018" name="Front. Plant Sci.">
        <title>Red Clover (Trifolium pratense) and Zigzag Clover (T. medium) - A Picture of Genomic Similarities and Differences.</title>
        <authorList>
            <person name="Dluhosova J."/>
            <person name="Istvanek J."/>
            <person name="Nedelnik J."/>
            <person name="Repkova J."/>
        </authorList>
    </citation>
    <scope>NUCLEOTIDE SEQUENCE [LARGE SCALE GENOMIC DNA]</scope>
    <source>
        <strain evidence="2">cv. 10/8</strain>
        <tissue evidence="1">Leaf</tissue>
    </source>
</reference>
<name>A0A392N3L5_9FABA</name>
<evidence type="ECO:0000313" key="1">
    <source>
        <dbReference type="EMBL" id="MCH93789.1"/>
    </source>
</evidence>
<feature type="non-terminal residue" evidence="1">
    <location>
        <position position="101"/>
    </location>
</feature>
<dbReference type="InterPro" id="IPR052343">
    <property type="entry name" value="Retrotransposon-Effector_Assoc"/>
</dbReference>
<dbReference type="PANTHER" id="PTHR46890:SF1">
    <property type="entry name" value="REVERSE TRANSCRIPTASE DOMAIN-CONTAINING PROTEIN"/>
    <property type="match status" value="1"/>
</dbReference>
<dbReference type="AlphaFoldDB" id="A0A392N3L5"/>
<keyword evidence="2" id="KW-1185">Reference proteome</keyword>
<dbReference type="EMBL" id="LXQA010025785">
    <property type="protein sequence ID" value="MCH93789.1"/>
    <property type="molecule type" value="Genomic_DNA"/>
</dbReference>
<dbReference type="Proteomes" id="UP000265520">
    <property type="component" value="Unassembled WGS sequence"/>
</dbReference>